<name>A0A067MM94_BOTB1</name>
<keyword evidence="3" id="KW-0729">SH3-binding</keyword>
<reference evidence="7" key="1">
    <citation type="journal article" date="2014" name="Proc. Natl. Acad. Sci. U.S.A.">
        <title>Extensive sampling of basidiomycete genomes demonstrates inadequacy of the white-rot/brown-rot paradigm for wood decay fungi.</title>
        <authorList>
            <person name="Riley R."/>
            <person name="Salamov A.A."/>
            <person name="Brown D.W."/>
            <person name="Nagy L.G."/>
            <person name="Floudas D."/>
            <person name="Held B.W."/>
            <person name="Levasseur A."/>
            <person name="Lombard V."/>
            <person name="Morin E."/>
            <person name="Otillar R."/>
            <person name="Lindquist E.A."/>
            <person name="Sun H."/>
            <person name="LaButti K.M."/>
            <person name="Schmutz J."/>
            <person name="Jabbour D."/>
            <person name="Luo H."/>
            <person name="Baker S.E."/>
            <person name="Pisabarro A.G."/>
            <person name="Walton J.D."/>
            <person name="Blanchette R.A."/>
            <person name="Henrissat B."/>
            <person name="Martin F."/>
            <person name="Cullen D."/>
            <person name="Hibbett D.S."/>
            <person name="Grigoriev I.V."/>
        </authorList>
    </citation>
    <scope>NUCLEOTIDE SEQUENCE [LARGE SCALE GENOMIC DNA]</scope>
    <source>
        <strain evidence="7">FD-172 SS1</strain>
    </source>
</reference>
<dbReference type="HOGENOM" id="CLU_009191_1_0_1"/>
<dbReference type="InterPro" id="IPR006816">
    <property type="entry name" value="ELMO_dom"/>
</dbReference>
<proteinExistence type="predicted"/>
<protein>
    <recommendedName>
        <fullName evidence="5">ELMO domain-containing protein</fullName>
    </recommendedName>
</protein>
<evidence type="ECO:0000256" key="2">
    <source>
        <dbReference type="ARBA" id="ARBA00022907"/>
    </source>
</evidence>
<evidence type="ECO:0000256" key="1">
    <source>
        <dbReference type="ARBA" id="ARBA00022703"/>
    </source>
</evidence>
<dbReference type="GO" id="GO:0048870">
    <property type="term" value="P:cell motility"/>
    <property type="evidence" value="ECO:0007669"/>
    <property type="project" value="TreeGrafter"/>
</dbReference>
<evidence type="ECO:0000259" key="5">
    <source>
        <dbReference type="PROSITE" id="PS51335"/>
    </source>
</evidence>
<evidence type="ECO:0000256" key="3">
    <source>
        <dbReference type="ARBA" id="ARBA00023036"/>
    </source>
</evidence>
<dbReference type="Gene3D" id="1.25.10.10">
    <property type="entry name" value="Leucine-rich Repeat Variant"/>
    <property type="match status" value="1"/>
</dbReference>
<dbReference type="Pfam" id="PF04727">
    <property type="entry name" value="ELMO_CED12"/>
    <property type="match status" value="1"/>
</dbReference>
<dbReference type="PANTHER" id="PTHR12771">
    <property type="entry name" value="ENGULFMENT AND CELL MOTILITY"/>
    <property type="match status" value="1"/>
</dbReference>
<evidence type="ECO:0000313" key="7">
    <source>
        <dbReference type="Proteomes" id="UP000027195"/>
    </source>
</evidence>
<keyword evidence="1" id="KW-0053">Apoptosis</keyword>
<dbReference type="InterPro" id="IPR011993">
    <property type="entry name" value="PH-like_dom_sf"/>
</dbReference>
<dbReference type="PROSITE" id="PS51335">
    <property type="entry name" value="ELMO"/>
    <property type="match status" value="1"/>
</dbReference>
<dbReference type="OrthoDB" id="28413at2759"/>
<dbReference type="GO" id="GO:0006915">
    <property type="term" value="P:apoptotic process"/>
    <property type="evidence" value="ECO:0007669"/>
    <property type="project" value="UniProtKB-KW"/>
</dbReference>
<comment type="function">
    <text evidence="4">Involved in cytoskeletal rearrangements required for phagocytosis of apoptotic cells and cell motility. Acts in association with DOCK1 and CRK. Was initially proposed to be required in complex with DOCK1 to activate Rac Rho small GTPases. May enhance the guanine nucleotide exchange factor (GEF) activity of DOCK1.</text>
</comment>
<dbReference type="STRING" id="930990.A0A067MM94"/>
<evidence type="ECO:0000256" key="4">
    <source>
        <dbReference type="ARBA" id="ARBA00024863"/>
    </source>
</evidence>
<feature type="domain" description="ELMO" evidence="5">
    <location>
        <begin position="340"/>
        <end position="495"/>
    </location>
</feature>
<dbReference type="GO" id="GO:0017124">
    <property type="term" value="F:SH3 domain binding"/>
    <property type="evidence" value="ECO:0007669"/>
    <property type="project" value="UniProtKB-KW"/>
</dbReference>
<accession>A0A067MM94</accession>
<dbReference type="InterPro" id="IPR001849">
    <property type="entry name" value="PH_domain"/>
</dbReference>
<dbReference type="InterPro" id="IPR024574">
    <property type="entry name" value="ELMO_ARM"/>
</dbReference>
<keyword evidence="7" id="KW-1185">Reference proteome</keyword>
<organism evidence="6 7">
    <name type="scientific">Botryobasidium botryosum (strain FD-172 SS1)</name>
    <dbReference type="NCBI Taxonomy" id="930990"/>
    <lineage>
        <taxon>Eukaryota</taxon>
        <taxon>Fungi</taxon>
        <taxon>Dikarya</taxon>
        <taxon>Basidiomycota</taxon>
        <taxon>Agaricomycotina</taxon>
        <taxon>Agaricomycetes</taxon>
        <taxon>Cantharellales</taxon>
        <taxon>Botryobasidiaceae</taxon>
        <taxon>Botryobasidium</taxon>
    </lineage>
</organism>
<dbReference type="PANTHER" id="PTHR12771:SF56">
    <property type="entry name" value="CED-12"/>
    <property type="match status" value="1"/>
</dbReference>
<dbReference type="Proteomes" id="UP000027195">
    <property type="component" value="Unassembled WGS sequence"/>
</dbReference>
<evidence type="ECO:0000313" key="6">
    <source>
        <dbReference type="EMBL" id="KDQ13007.1"/>
    </source>
</evidence>
<dbReference type="GO" id="GO:0007015">
    <property type="term" value="P:actin filament organization"/>
    <property type="evidence" value="ECO:0007669"/>
    <property type="project" value="TreeGrafter"/>
</dbReference>
<dbReference type="AlphaFoldDB" id="A0A067MM94"/>
<dbReference type="Pfam" id="PF11841">
    <property type="entry name" value="ELMO_ARM"/>
    <property type="match status" value="1"/>
</dbReference>
<dbReference type="InterPro" id="IPR011989">
    <property type="entry name" value="ARM-like"/>
</dbReference>
<keyword evidence="2" id="KW-0581">Phagocytosis</keyword>
<dbReference type="InterPro" id="IPR050868">
    <property type="entry name" value="ELMO_domain-containing"/>
</dbReference>
<gene>
    <name evidence="6" type="ORF">BOTBODRAFT_33884</name>
</gene>
<dbReference type="Pfam" id="PF16457">
    <property type="entry name" value="PH_12"/>
    <property type="match status" value="1"/>
</dbReference>
<dbReference type="GO" id="GO:0005886">
    <property type="term" value="C:plasma membrane"/>
    <property type="evidence" value="ECO:0007669"/>
    <property type="project" value="TreeGrafter"/>
</dbReference>
<dbReference type="InParanoid" id="A0A067MM94"/>
<dbReference type="EMBL" id="KL198046">
    <property type="protein sequence ID" value="KDQ13007.1"/>
    <property type="molecule type" value="Genomic_DNA"/>
</dbReference>
<sequence>MNGKPSKPRRATLIPTNTVTTKDGKNVRARIDPTLPVTDVIQQLCHSLKLRDPPLFFALRDNNDELVTDENLRKKIRDKVPLKLVNAPVIEAAEIVRKLVAKQEPALKLSLHALQKLIHEEQFAHEFLSRDGLVELVEIINGSQRNALAYALTAMQHLMELDYGWSTLEVSFVRKVTKILSLPTTPINVCRPATAVLKRLVEADPNSAAAPSLPSSSRNAPPSHPPGSIWRYGFDVVWDQMQNVNGMLDVVVQRLSSPESGMAASSMMLINSLLAHATQNRWEELNLELDRLNVRRAVVRLMSAQSAADDLTSSILDFQTNLVRLMHRRKMTYVDAELPAVQANLQAIWTASKLDQAGVDFGGAHWTLLGFESENVRDELARVGLLGLDCLKSFVDHDTEFFAKVVLEQISRPVERRCPIARASDEVVELLSEHWAVFAPGYSTSTAYQPYFFSFNKIHTLATKFFIRMWNESAATYDDFARVSALVHSQIRFALRDESNRQWHEVEHDFLESEYRDVRERQTKELELEDELLNKPPIRNLRAELYKESYEFVRQQRIRCLMEGAWFINALPVNSNIPVASSSRESLPYRKPLRPWRFFRLDKGMKYLHYVDSAVKIPIKPGLDDLPEKIDVSSINEISTNTGALPPNVTSVNNDLPSPITGAPLIPSPLSFSLLSIREGSLADQVAENASRFSDWTDALNMIRPDGGHVNTKETADFVQALTEIGLKIKLLDLSGEKVDIPTALHAGPPPEDIDFYFADPSMYTPAA</sequence>
<dbReference type="Gene3D" id="2.30.29.30">
    <property type="entry name" value="Pleckstrin-homology domain (PH domain)/Phosphotyrosine-binding domain (PTB)"/>
    <property type="match status" value="1"/>
</dbReference>